<dbReference type="PANTHER" id="PTHR43355">
    <property type="entry name" value="FLAVIN REDUCTASE (NADPH)"/>
    <property type="match status" value="1"/>
</dbReference>
<dbReference type="Pfam" id="PF13460">
    <property type="entry name" value="NAD_binding_10"/>
    <property type="match status" value="1"/>
</dbReference>
<dbReference type="InterPro" id="IPR051606">
    <property type="entry name" value="Polyketide_Oxido-like"/>
</dbReference>
<dbReference type="Proteomes" id="UP000178912">
    <property type="component" value="Unassembled WGS sequence"/>
</dbReference>
<accession>A0A1E1L8R6</accession>
<dbReference type="Gene3D" id="3.40.50.720">
    <property type="entry name" value="NAD(P)-binding Rossmann-like Domain"/>
    <property type="match status" value="1"/>
</dbReference>
<organism evidence="2 3">
    <name type="scientific">Rhynchosporium agropyri</name>
    <dbReference type="NCBI Taxonomy" id="914238"/>
    <lineage>
        <taxon>Eukaryota</taxon>
        <taxon>Fungi</taxon>
        <taxon>Dikarya</taxon>
        <taxon>Ascomycota</taxon>
        <taxon>Pezizomycotina</taxon>
        <taxon>Leotiomycetes</taxon>
        <taxon>Helotiales</taxon>
        <taxon>Ploettnerulaceae</taxon>
        <taxon>Rhynchosporium</taxon>
    </lineage>
</organism>
<dbReference type="EMBL" id="FJUX01000090">
    <property type="protein sequence ID" value="CZT06915.1"/>
    <property type="molecule type" value="Genomic_DNA"/>
</dbReference>
<name>A0A1E1L8R6_9HELO</name>
<proteinExistence type="predicted"/>
<dbReference type="OrthoDB" id="10254221at2759"/>
<dbReference type="InterPro" id="IPR036291">
    <property type="entry name" value="NAD(P)-bd_dom_sf"/>
</dbReference>
<feature type="domain" description="NAD(P)-binding" evidence="1">
    <location>
        <begin position="7"/>
        <end position="175"/>
    </location>
</feature>
<dbReference type="PANTHER" id="PTHR43355:SF7">
    <property type="entry name" value="NAD(P)-BINDING DOMAIN-CONTAINING PROTEIN"/>
    <property type="match status" value="1"/>
</dbReference>
<dbReference type="GO" id="GO:0016646">
    <property type="term" value="F:oxidoreductase activity, acting on the CH-NH group of donors, NAD or NADP as acceptor"/>
    <property type="evidence" value="ECO:0007669"/>
    <property type="project" value="TreeGrafter"/>
</dbReference>
<protein>
    <recommendedName>
        <fullName evidence="1">NAD(P)-binding domain-containing protein</fullName>
    </recommendedName>
</protein>
<reference evidence="3" key="1">
    <citation type="submission" date="2016-03" db="EMBL/GenBank/DDBJ databases">
        <authorList>
            <person name="Guldener U."/>
        </authorList>
    </citation>
    <scope>NUCLEOTIDE SEQUENCE [LARGE SCALE GENOMIC DNA]</scope>
    <source>
        <strain evidence="3">04CH-RAC-A.6.1</strain>
    </source>
</reference>
<dbReference type="InterPro" id="IPR016040">
    <property type="entry name" value="NAD(P)-bd_dom"/>
</dbReference>
<gene>
    <name evidence="2" type="ORF">RAG0_12517</name>
</gene>
<keyword evidence="3" id="KW-1185">Reference proteome</keyword>
<dbReference type="AlphaFoldDB" id="A0A1E1L8R6"/>
<evidence type="ECO:0000313" key="3">
    <source>
        <dbReference type="Proteomes" id="UP000178912"/>
    </source>
</evidence>
<dbReference type="SUPFAM" id="SSF51735">
    <property type="entry name" value="NAD(P)-binding Rossmann-fold domains"/>
    <property type="match status" value="1"/>
</dbReference>
<evidence type="ECO:0000259" key="1">
    <source>
        <dbReference type="Pfam" id="PF13460"/>
    </source>
</evidence>
<sequence>MRVLLLGPTGNLGLRMIPALIAHGHQLTVFVRNPSKLHSLVSTELLALTHAIAVGDATDIAALKKAIIDNDIESIICVAGNQVLPWKEYSLPKIAKAISGAALAVGKERGTPMRIWVTSGILIMKIPGEEFTMMDYLPRIATAQHEATRANTEMIPTADLQWSIFAASGMTGRNPSQGLFQPLEAPQPHDLLARATVLPVWRRSWLQKIPFIGMIIHMVILAYVDYHTEYEDVADFLAEDLEVGNGKWVGKKVVLVKMVVKKDV</sequence>
<evidence type="ECO:0000313" key="2">
    <source>
        <dbReference type="EMBL" id="CZT06915.1"/>
    </source>
</evidence>